<proteinExistence type="predicted"/>
<dbReference type="Pfam" id="PF19781">
    <property type="entry name" value="DUF6266"/>
    <property type="match status" value="1"/>
</dbReference>
<gene>
    <name evidence="1" type="ORF">H9819_09245</name>
</gene>
<reference evidence="1" key="2">
    <citation type="submission" date="2021-04" db="EMBL/GenBank/DDBJ databases">
        <authorList>
            <person name="Gilroy R."/>
        </authorList>
    </citation>
    <scope>NUCLEOTIDE SEQUENCE</scope>
    <source>
        <strain evidence="1">ChiHjej12B11-24981</strain>
    </source>
</reference>
<dbReference type="EMBL" id="DXCK01000124">
    <property type="protein sequence ID" value="HIZ02412.1"/>
    <property type="molecule type" value="Genomic_DNA"/>
</dbReference>
<sequence length="210" mass="23040">MARIKQERKENIAGKVGNVVVCTWMGIPYLRSMPAHINNPRTPIQQAQRSRFSVALNFLRPLTPILRIGFREGAVGQSAFNAAMSYTMRYALTETPEEVAIDFGNVMVSQGSLTGAAEAAVSLADGKAIFTWNSSSRAGNASPQDHALTMVYHKASQQVAYETAGAFRREGGMELDYPKEWAAEDVAAYLGFWNEKEGIASNSVCLWGRE</sequence>
<dbReference type="InterPro" id="IPR046233">
    <property type="entry name" value="DUF6266"/>
</dbReference>
<organism evidence="1 2">
    <name type="scientific">Candidatus Bacteroides merdipullorum</name>
    <dbReference type="NCBI Taxonomy" id="2838474"/>
    <lineage>
        <taxon>Bacteria</taxon>
        <taxon>Pseudomonadati</taxon>
        <taxon>Bacteroidota</taxon>
        <taxon>Bacteroidia</taxon>
        <taxon>Bacteroidales</taxon>
        <taxon>Bacteroidaceae</taxon>
        <taxon>Bacteroides</taxon>
    </lineage>
</organism>
<name>A0A9D2A5C3_9BACE</name>
<accession>A0A9D2A5C3</accession>
<evidence type="ECO:0000313" key="2">
    <source>
        <dbReference type="Proteomes" id="UP000824023"/>
    </source>
</evidence>
<dbReference type="Proteomes" id="UP000824023">
    <property type="component" value="Unassembled WGS sequence"/>
</dbReference>
<dbReference type="AlphaFoldDB" id="A0A9D2A5C3"/>
<reference evidence="1" key="1">
    <citation type="journal article" date="2021" name="PeerJ">
        <title>Extensive microbial diversity within the chicken gut microbiome revealed by metagenomics and culture.</title>
        <authorList>
            <person name="Gilroy R."/>
            <person name="Ravi A."/>
            <person name="Getino M."/>
            <person name="Pursley I."/>
            <person name="Horton D.L."/>
            <person name="Alikhan N.F."/>
            <person name="Baker D."/>
            <person name="Gharbi K."/>
            <person name="Hall N."/>
            <person name="Watson M."/>
            <person name="Adriaenssens E.M."/>
            <person name="Foster-Nyarko E."/>
            <person name="Jarju S."/>
            <person name="Secka A."/>
            <person name="Antonio M."/>
            <person name="Oren A."/>
            <person name="Chaudhuri R.R."/>
            <person name="La Ragione R."/>
            <person name="Hildebrand F."/>
            <person name="Pallen M.J."/>
        </authorList>
    </citation>
    <scope>NUCLEOTIDE SEQUENCE</scope>
    <source>
        <strain evidence="1">ChiHjej12B11-24981</strain>
    </source>
</reference>
<comment type="caution">
    <text evidence="1">The sequence shown here is derived from an EMBL/GenBank/DDBJ whole genome shotgun (WGS) entry which is preliminary data.</text>
</comment>
<protein>
    <submittedName>
        <fullName evidence="1">Uncharacterized protein</fullName>
    </submittedName>
</protein>
<evidence type="ECO:0000313" key="1">
    <source>
        <dbReference type="EMBL" id="HIZ02412.1"/>
    </source>
</evidence>